<reference evidence="1" key="1">
    <citation type="submission" date="2019-08" db="EMBL/GenBank/DDBJ databases">
        <authorList>
            <person name="Kucharzyk K."/>
            <person name="Murdoch R.W."/>
            <person name="Higgins S."/>
            <person name="Loffler F."/>
        </authorList>
    </citation>
    <scope>NUCLEOTIDE SEQUENCE</scope>
</reference>
<organism evidence="1">
    <name type="scientific">bioreactor metagenome</name>
    <dbReference type="NCBI Taxonomy" id="1076179"/>
    <lineage>
        <taxon>unclassified sequences</taxon>
        <taxon>metagenomes</taxon>
        <taxon>ecological metagenomes</taxon>
    </lineage>
</organism>
<sequence>MSIRFGVDTAAFDRFKILHNRQVQTLLLRRAADALGDGVFRIAFHSGGQRQSILRFNPIYGFDSHHPKTTFCQCSSFIKDDHVDFAGCF</sequence>
<dbReference type="EMBL" id="VSSQ01038106">
    <property type="protein sequence ID" value="MPM90983.1"/>
    <property type="molecule type" value="Genomic_DNA"/>
</dbReference>
<accession>A0A645DQJ5</accession>
<gene>
    <name evidence="1" type="ORF">SDC9_138108</name>
</gene>
<comment type="caution">
    <text evidence="1">The sequence shown here is derived from an EMBL/GenBank/DDBJ whole genome shotgun (WGS) entry which is preliminary data.</text>
</comment>
<proteinExistence type="predicted"/>
<name>A0A645DQJ5_9ZZZZ</name>
<evidence type="ECO:0000313" key="1">
    <source>
        <dbReference type="EMBL" id="MPM90983.1"/>
    </source>
</evidence>
<protein>
    <submittedName>
        <fullName evidence="1">Uncharacterized protein</fullName>
    </submittedName>
</protein>
<dbReference type="AlphaFoldDB" id="A0A645DQJ5"/>